<keyword evidence="4" id="KW-0418">Kinase</keyword>
<keyword evidence="10" id="KW-1185">Reference proteome</keyword>
<dbReference type="PANTHER" id="PTHR43895">
    <property type="entry name" value="CALCIUM/CALMODULIN-DEPENDENT PROTEIN KINASE KINASE-RELATED"/>
    <property type="match status" value="1"/>
</dbReference>
<evidence type="ECO:0000256" key="3">
    <source>
        <dbReference type="ARBA" id="ARBA00022741"/>
    </source>
</evidence>
<feature type="binding site" evidence="6">
    <location>
        <position position="82"/>
    </location>
    <ligand>
        <name>ATP</name>
        <dbReference type="ChEBI" id="CHEBI:30616"/>
    </ligand>
</feature>
<evidence type="ECO:0000259" key="8">
    <source>
        <dbReference type="PROSITE" id="PS50011"/>
    </source>
</evidence>
<evidence type="ECO:0000313" key="9">
    <source>
        <dbReference type="EMBL" id="KAG2175745.1"/>
    </source>
</evidence>
<dbReference type="InterPro" id="IPR017441">
    <property type="entry name" value="Protein_kinase_ATP_BS"/>
</dbReference>
<evidence type="ECO:0000256" key="6">
    <source>
        <dbReference type="PROSITE-ProRule" id="PRU10141"/>
    </source>
</evidence>
<dbReference type="Proteomes" id="UP000612746">
    <property type="component" value="Unassembled WGS sequence"/>
</dbReference>
<feature type="region of interest" description="Disordered" evidence="7">
    <location>
        <begin position="496"/>
        <end position="518"/>
    </location>
</feature>
<accession>A0A8H7UAI7</accession>
<evidence type="ECO:0000313" key="10">
    <source>
        <dbReference type="Proteomes" id="UP000612746"/>
    </source>
</evidence>
<dbReference type="GO" id="GO:0004674">
    <property type="term" value="F:protein serine/threonine kinase activity"/>
    <property type="evidence" value="ECO:0007669"/>
    <property type="project" value="UniProtKB-KW"/>
</dbReference>
<feature type="compositionally biased region" description="Basic and acidic residues" evidence="7">
    <location>
        <begin position="508"/>
        <end position="517"/>
    </location>
</feature>
<organism evidence="9 10">
    <name type="scientific">Umbelopsis vinacea</name>
    <dbReference type="NCBI Taxonomy" id="44442"/>
    <lineage>
        <taxon>Eukaryota</taxon>
        <taxon>Fungi</taxon>
        <taxon>Fungi incertae sedis</taxon>
        <taxon>Mucoromycota</taxon>
        <taxon>Mucoromycotina</taxon>
        <taxon>Umbelopsidomycetes</taxon>
        <taxon>Umbelopsidales</taxon>
        <taxon>Umbelopsidaceae</taxon>
        <taxon>Umbelopsis</taxon>
    </lineage>
</organism>
<gene>
    <name evidence="9" type="ORF">INT44_000223</name>
</gene>
<reference evidence="9" key="1">
    <citation type="submission" date="2020-12" db="EMBL/GenBank/DDBJ databases">
        <title>Metabolic potential, ecology and presence of endohyphal bacteria is reflected in genomic diversity of Mucoromycotina.</title>
        <authorList>
            <person name="Muszewska A."/>
            <person name="Okrasinska A."/>
            <person name="Steczkiewicz K."/>
            <person name="Drgas O."/>
            <person name="Orlowska M."/>
            <person name="Perlinska-Lenart U."/>
            <person name="Aleksandrzak-Piekarczyk T."/>
            <person name="Szatraj K."/>
            <person name="Zielenkiewicz U."/>
            <person name="Pilsyk S."/>
            <person name="Malc E."/>
            <person name="Mieczkowski P."/>
            <person name="Kruszewska J.S."/>
            <person name="Biernat P."/>
            <person name="Pawlowska J."/>
        </authorList>
    </citation>
    <scope>NUCLEOTIDE SEQUENCE</scope>
    <source>
        <strain evidence="9">WA0000051536</strain>
    </source>
</reference>
<keyword evidence="2" id="KW-0808">Transferase</keyword>
<dbReference type="PROSITE" id="PS00108">
    <property type="entry name" value="PROTEIN_KINASE_ST"/>
    <property type="match status" value="1"/>
</dbReference>
<proteinExistence type="predicted"/>
<dbReference type="AlphaFoldDB" id="A0A8H7UAI7"/>
<keyword evidence="5 6" id="KW-0067">ATP-binding</keyword>
<dbReference type="EMBL" id="JAEPRA010000014">
    <property type="protein sequence ID" value="KAG2175745.1"/>
    <property type="molecule type" value="Genomic_DNA"/>
</dbReference>
<dbReference type="GO" id="GO:0007165">
    <property type="term" value="P:signal transduction"/>
    <property type="evidence" value="ECO:0007669"/>
    <property type="project" value="TreeGrafter"/>
</dbReference>
<dbReference type="PANTHER" id="PTHR43895:SF152">
    <property type="entry name" value="SERINE_THREONINE-PROTEIN KINASE TOS3"/>
    <property type="match status" value="1"/>
</dbReference>
<dbReference type="Gene3D" id="1.10.510.10">
    <property type="entry name" value="Transferase(Phosphotransferase) domain 1"/>
    <property type="match status" value="1"/>
</dbReference>
<dbReference type="CDD" id="cd14008">
    <property type="entry name" value="STKc_LKB1_CaMKK"/>
    <property type="match status" value="1"/>
</dbReference>
<evidence type="ECO:0000256" key="2">
    <source>
        <dbReference type="ARBA" id="ARBA00022679"/>
    </source>
</evidence>
<evidence type="ECO:0000256" key="5">
    <source>
        <dbReference type="ARBA" id="ARBA00022840"/>
    </source>
</evidence>
<dbReference type="Gene3D" id="3.30.200.20">
    <property type="entry name" value="Phosphorylase Kinase, domain 1"/>
    <property type="match status" value="1"/>
</dbReference>
<dbReference type="GO" id="GO:0005524">
    <property type="term" value="F:ATP binding"/>
    <property type="evidence" value="ECO:0007669"/>
    <property type="project" value="UniProtKB-UniRule"/>
</dbReference>
<dbReference type="InterPro" id="IPR011009">
    <property type="entry name" value="Kinase-like_dom_sf"/>
</dbReference>
<keyword evidence="3 6" id="KW-0547">Nucleotide-binding</keyword>
<dbReference type="SMART" id="SM00220">
    <property type="entry name" value="S_TKc"/>
    <property type="match status" value="1"/>
</dbReference>
<feature type="region of interest" description="Disordered" evidence="7">
    <location>
        <begin position="442"/>
        <end position="470"/>
    </location>
</feature>
<name>A0A8H7UAI7_9FUNG</name>
<feature type="domain" description="Protein kinase" evidence="8">
    <location>
        <begin position="53"/>
        <end position="376"/>
    </location>
</feature>
<feature type="compositionally biased region" description="Polar residues" evidence="7">
    <location>
        <begin position="496"/>
        <end position="507"/>
    </location>
</feature>
<dbReference type="InterPro" id="IPR008271">
    <property type="entry name" value="Ser/Thr_kinase_AS"/>
</dbReference>
<evidence type="ECO:0000256" key="1">
    <source>
        <dbReference type="ARBA" id="ARBA00022527"/>
    </source>
</evidence>
<dbReference type="InterPro" id="IPR000719">
    <property type="entry name" value="Prot_kinase_dom"/>
</dbReference>
<protein>
    <recommendedName>
        <fullName evidence="8">Protein kinase domain-containing protein</fullName>
    </recommendedName>
</protein>
<sequence length="568" mass="64725">MQPRRLQRSSRSRFRESSSTLLLPPNLRAKVLETYTMVKEYDTETGNKIINDYLILEEIGRGTYGKVKLAQDLRTNELVAVKIVERHSRRKHLEMNRSSQDRSREVKSGLPSGSILKIQREIAIWKLCFHPNVVKLIEVIDDPSSKKIYLILEHMEGGEVIWKDDDDMPTLPLQRSRAIFRDIVNGLDYLHYRGIIHRDIKPANLLVHSDGTVKISDFGVSYLHRIFMDGVEKAEEIDRELSKTAGSPAFFAPELCYTGDQRDSTDEAAMGEMGSGGVLAALTRSRSAKRLTGNRPKITKAIDVWALGVTLYCLVFGRCPFVAETEFELFNIVPNEELQFPHDDVDPDLQDLLLRLLDKNPETRITLEQVKYHAWVIEDLPNPEQWIRDTEPSGYHDDDFEGDEVVATDHVQQPSRFMKKLNKITSAIANFTVGFRWKNNKEPAAPTPEAKHRSMVSLHTRKQSSNSQRYSTGAIENWPTALANANSRDASLFGQQSHSYVPPSSFSDIRRGRKSDTSEEDALTFMEFTARPRQDTLQRDVLSGGNEQYNSRKIQIPYTERPAGYAQS</sequence>
<evidence type="ECO:0000256" key="4">
    <source>
        <dbReference type="ARBA" id="ARBA00022777"/>
    </source>
</evidence>
<keyword evidence="1" id="KW-0723">Serine/threonine-protein kinase</keyword>
<evidence type="ECO:0000256" key="7">
    <source>
        <dbReference type="SAM" id="MobiDB-lite"/>
    </source>
</evidence>
<dbReference type="PROSITE" id="PS00107">
    <property type="entry name" value="PROTEIN_KINASE_ATP"/>
    <property type="match status" value="1"/>
</dbReference>
<comment type="caution">
    <text evidence="9">The sequence shown here is derived from an EMBL/GenBank/DDBJ whole genome shotgun (WGS) entry which is preliminary data.</text>
</comment>
<dbReference type="OrthoDB" id="68483at2759"/>
<dbReference type="SUPFAM" id="SSF56112">
    <property type="entry name" value="Protein kinase-like (PK-like)"/>
    <property type="match status" value="1"/>
</dbReference>
<dbReference type="Pfam" id="PF00069">
    <property type="entry name" value="Pkinase"/>
    <property type="match status" value="2"/>
</dbReference>
<dbReference type="PROSITE" id="PS50011">
    <property type="entry name" value="PROTEIN_KINASE_DOM"/>
    <property type="match status" value="1"/>
</dbReference>